<keyword evidence="9" id="KW-1185">Reference proteome</keyword>
<feature type="domain" description="WSC" evidence="7">
    <location>
        <begin position="1"/>
        <end position="68"/>
    </location>
</feature>
<dbReference type="PROSITE" id="PS51212">
    <property type="entry name" value="WSC"/>
    <property type="match status" value="2"/>
</dbReference>
<sequence>MTVESCIAFCSAGGFSLAGVEFGHECFCDHALQPTGVPTSATNCNQACSGDSTELCGAGNFIDVYWNGTPRPGVPQQVGTWNYLGCFPDAVSSRQIPNLHTISGGVTIESCTSACKASGFSVAGLEFGQECWCGSSPPSTTLLSDSDCSTTCAANTSEICGGSSKLTVFEDPTGQICLNKTLSANFNLAAVFVVPPTTGAASVPLHVLMIQTVTLVSWSILTVRSPTLARQNNKTFSTDHKQYFHFRGFD</sequence>
<evidence type="ECO:0000256" key="5">
    <source>
        <dbReference type="ARBA" id="ARBA00023136"/>
    </source>
</evidence>
<keyword evidence="2" id="KW-0812">Transmembrane</keyword>
<evidence type="ECO:0000256" key="6">
    <source>
        <dbReference type="ARBA" id="ARBA00023180"/>
    </source>
</evidence>
<evidence type="ECO:0000256" key="4">
    <source>
        <dbReference type="ARBA" id="ARBA00022989"/>
    </source>
</evidence>
<evidence type="ECO:0000259" key="7">
    <source>
        <dbReference type="PROSITE" id="PS51212"/>
    </source>
</evidence>
<keyword evidence="3" id="KW-0732">Signal</keyword>
<accession>A0AAD7AVT9</accession>
<dbReference type="SMART" id="SM00321">
    <property type="entry name" value="WSC"/>
    <property type="match status" value="2"/>
</dbReference>
<evidence type="ECO:0000256" key="3">
    <source>
        <dbReference type="ARBA" id="ARBA00022729"/>
    </source>
</evidence>
<dbReference type="PANTHER" id="PTHR24269:SF16">
    <property type="entry name" value="PROTEIN SLG1"/>
    <property type="match status" value="1"/>
</dbReference>
<evidence type="ECO:0000313" key="9">
    <source>
        <dbReference type="Proteomes" id="UP001218218"/>
    </source>
</evidence>
<organism evidence="8 9">
    <name type="scientific">Mycena albidolilacea</name>
    <dbReference type="NCBI Taxonomy" id="1033008"/>
    <lineage>
        <taxon>Eukaryota</taxon>
        <taxon>Fungi</taxon>
        <taxon>Dikarya</taxon>
        <taxon>Basidiomycota</taxon>
        <taxon>Agaricomycotina</taxon>
        <taxon>Agaricomycetes</taxon>
        <taxon>Agaricomycetidae</taxon>
        <taxon>Agaricales</taxon>
        <taxon>Marasmiineae</taxon>
        <taxon>Mycenaceae</taxon>
        <taxon>Mycena</taxon>
    </lineage>
</organism>
<reference evidence="8" key="1">
    <citation type="submission" date="2023-03" db="EMBL/GenBank/DDBJ databases">
        <title>Massive genome expansion in bonnet fungi (Mycena s.s.) driven by repeated elements and novel gene families across ecological guilds.</title>
        <authorList>
            <consortium name="Lawrence Berkeley National Laboratory"/>
            <person name="Harder C.B."/>
            <person name="Miyauchi S."/>
            <person name="Viragh M."/>
            <person name="Kuo A."/>
            <person name="Thoen E."/>
            <person name="Andreopoulos B."/>
            <person name="Lu D."/>
            <person name="Skrede I."/>
            <person name="Drula E."/>
            <person name="Henrissat B."/>
            <person name="Morin E."/>
            <person name="Kohler A."/>
            <person name="Barry K."/>
            <person name="LaButti K."/>
            <person name="Morin E."/>
            <person name="Salamov A."/>
            <person name="Lipzen A."/>
            <person name="Mereny Z."/>
            <person name="Hegedus B."/>
            <person name="Baldrian P."/>
            <person name="Stursova M."/>
            <person name="Weitz H."/>
            <person name="Taylor A."/>
            <person name="Grigoriev I.V."/>
            <person name="Nagy L.G."/>
            <person name="Martin F."/>
            <person name="Kauserud H."/>
        </authorList>
    </citation>
    <scope>NUCLEOTIDE SEQUENCE</scope>
    <source>
        <strain evidence="8">CBHHK002</strain>
    </source>
</reference>
<dbReference type="InterPro" id="IPR002889">
    <property type="entry name" value="WSC_carb-bd"/>
</dbReference>
<comment type="subcellular location">
    <subcellularLocation>
        <location evidence="1">Membrane</location>
        <topology evidence="1">Single-pass membrane protein</topology>
    </subcellularLocation>
</comment>
<evidence type="ECO:0000313" key="8">
    <source>
        <dbReference type="EMBL" id="KAJ7368760.1"/>
    </source>
</evidence>
<keyword evidence="6" id="KW-0325">Glycoprotein</keyword>
<comment type="caution">
    <text evidence="8">The sequence shown here is derived from an EMBL/GenBank/DDBJ whole genome shotgun (WGS) entry which is preliminary data.</text>
</comment>
<dbReference type="EMBL" id="JARIHO010000001">
    <property type="protein sequence ID" value="KAJ7368760.1"/>
    <property type="molecule type" value="Genomic_DNA"/>
</dbReference>
<dbReference type="AlphaFoldDB" id="A0AAD7AVT9"/>
<dbReference type="GO" id="GO:0005886">
    <property type="term" value="C:plasma membrane"/>
    <property type="evidence" value="ECO:0007669"/>
    <property type="project" value="TreeGrafter"/>
</dbReference>
<evidence type="ECO:0000256" key="2">
    <source>
        <dbReference type="ARBA" id="ARBA00022692"/>
    </source>
</evidence>
<proteinExistence type="predicted"/>
<dbReference type="Proteomes" id="UP001218218">
    <property type="component" value="Unassembled WGS sequence"/>
</dbReference>
<keyword evidence="4" id="KW-1133">Transmembrane helix</keyword>
<evidence type="ECO:0000256" key="1">
    <source>
        <dbReference type="ARBA" id="ARBA00004167"/>
    </source>
</evidence>
<dbReference type="InterPro" id="IPR051836">
    <property type="entry name" value="Kremen_rcpt"/>
</dbReference>
<protein>
    <submittedName>
        <fullName evidence="8">WSC domain-containing protein</fullName>
    </submittedName>
</protein>
<keyword evidence="5" id="KW-0472">Membrane</keyword>
<dbReference type="Pfam" id="PF01822">
    <property type="entry name" value="WSC"/>
    <property type="match status" value="2"/>
</dbReference>
<feature type="domain" description="WSC" evidence="7">
    <location>
        <begin position="80"/>
        <end position="172"/>
    </location>
</feature>
<name>A0AAD7AVT9_9AGAR</name>
<gene>
    <name evidence="8" type="ORF">DFH08DRAFT_32723</name>
</gene>
<dbReference type="PANTHER" id="PTHR24269">
    <property type="entry name" value="KREMEN PROTEIN"/>
    <property type="match status" value="1"/>
</dbReference>